<proteinExistence type="predicted"/>
<evidence type="ECO:0000313" key="3">
    <source>
        <dbReference type="Proteomes" id="UP000298030"/>
    </source>
</evidence>
<evidence type="ECO:0000313" key="2">
    <source>
        <dbReference type="EMBL" id="TEB23077.1"/>
    </source>
</evidence>
<accession>A0A4Y7SMG5</accession>
<sequence length="58" mass="6394">MTPISPHKSNLQDPTRTRKKGAEIENGGVLDVKGQCWWPVGGGDDGRKQALEYPNTQM</sequence>
<keyword evidence="3" id="KW-1185">Reference proteome</keyword>
<evidence type="ECO:0000256" key="1">
    <source>
        <dbReference type="SAM" id="MobiDB-lite"/>
    </source>
</evidence>
<dbReference type="EMBL" id="QPFP01000082">
    <property type="protein sequence ID" value="TEB23077.1"/>
    <property type="molecule type" value="Genomic_DNA"/>
</dbReference>
<feature type="region of interest" description="Disordered" evidence="1">
    <location>
        <begin position="1"/>
        <end position="28"/>
    </location>
</feature>
<protein>
    <submittedName>
        <fullName evidence="2">Uncharacterized protein</fullName>
    </submittedName>
</protein>
<dbReference type="Proteomes" id="UP000298030">
    <property type="component" value="Unassembled WGS sequence"/>
</dbReference>
<dbReference type="AlphaFoldDB" id="A0A4Y7SMG5"/>
<organism evidence="2 3">
    <name type="scientific">Coprinellus micaceus</name>
    <name type="common">Glistening ink-cap mushroom</name>
    <name type="synonym">Coprinus micaceus</name>
    <dbReference type="NCBI Taxonomy" id="71717"/>
    <lineage>
        <taxon>Eukaryota</taxon>
        <taxon>Fungi</taxon>
        <taxon>Dikarya</taxon>
        <taxon>Basidiomycota</taxon>
        <taxon>Agaricomycotina</taxon>
        <taxon>Agaricomycetes</taxon>
        <taxon>Agaricomycetidae</taxon>
        <taxon>Agaricales</taxon>
        <taxon>Agaricineae</taxon>
        <taxon>Psathyrellaceae</taxon>
        <taxon>Coprinellus</taxon>
    </lineage>
</organism>
<reference evidence="2 3" key="1">
    <citation type="journal article" date="2019" name="Nat. Ecol. Evol.">
        <title>Megaphylogeny resolves global patterns of mushroom evolution.</title>
        <authorList>
            <person name="Varga T."/>
            <person name="Krizsan K."/>
            <person name="Foldi C."/>
            <person name="Dima B."/>
            <person name="Sanchez-Garcia M."/>
            <person name="Sanchez-Ramirez S."/>
            <person name="Szollosi G.J."/>
            <person name="Szarkandi J.G."/>
            <person name="Papp V."/>
            <person name="Albert L."/>
            <person name="Andreopoulos W."/>
            <person name="Angelini C."/>
            <person name="Antonin V."/>
            <person name="Barry K.W."/>
            <person name="Bougher N.L."/>
            <person name="Buchanan P."/>
            <person name="Buyck B."/>
            <person name="Bense V."/>
            <person name="Catcheside P."/>
            <person name="Chovatia M."/>
            <person name="Cooper J."/>
            <person name="Damon W."/>
            <person name="Desjardin D."/>
            <person name="Finy P."/>
            <person name="Geml J."/>
            <person name="Haridas S."/>
            <person name="Hughes K."/>
            <person name="Justo A."/>
            <person name="Karasinski D."/>
            <person name="Kautmanova I."/>
            <person name="Kiss B."/>
            <person name="Kocsube S."/>
            <person name="Kotiranta H."/>
            <person name="LaButti K.M."/>
            <person name="Lechner B.E."/>
            <person name="Liimatainen K."/>
            <person name="Lipzen A."/>
            <person name="Lukacs Z."/>
            <person name="Mihaltcheva S."/>
            <person name="Morgado L.N."/>
            <person name="Niskanen T."/>
            <person name="Noordeloos M.E."/>
            <person name="Ohm R.A."/>
            <person name="Ortiz-Santana B."/>
            <person name="Ovrebo C."/>
            <person name="Racz N."/>
            <person name="Riley R."/>
            <person name="Savchenko A."/>
            <person name="Shiryaev A."/>
            <person name="Soop K."/>
            <person name="Spirin V."/>
            <person name="Szebenyi C."/>
            <person name="Tomsovsky M."/>
            <person name="Tulloss R.E."/>
            <person name="Uehling J."/>
            <person name="Grigoriev I.V."/>
            <person name="Vagvolgyi C."/>
            <person name="Papp T."/>
            <person name="Martin F.M."/>
            <person name="Miettinen O."/>
            <person name="Hibbett D.S."/>
            <person name="Nagy L.G."/>
        </authorList>
    </citation>
    <scope>NUCLEOTIDE SEQUENCE [LARGE SCALE GENOMIC DNA]</scope>
    <source>
        <strain evidence="2 3">FP101781</strain>
    </source>
</reference>
<comment type="caution">
    <text evidence="2">The sequence shown here is derived from an EMBL/GenBank/DDBJ whole genome shotgun (WGS) entry which is preliminary data.</text>
</comment>
<name>A0A4Y7SMG5_COPMI</name>
<gene>
    <name evidence="2" type="ORF">FA13DRAFT_1740379</name>
</gene>